<comment type="caution">
    <text evidence="3">The sequence shown here is derived from an EMBL/GenBank/DDBJ whole genome shotgun (WGS) entry which is preliminary data.</text>
</comment>
<gene>
    <name evidence="3" type="ORF">IQ247_21985</name>
</gene>
<keyword evidence="2" id="KW-1133">Transmembrane helix</keyword>
<keyword evidence="1" id="KW-0175">Coiled coil</keyword>
<proteinExistence type="predicted"/>
<protein>
    <submittedName>
        <fullName evidence="3">Uncharacterized protein</fullName>
    </submittedName>
</protein>
<accession>A0A8J7F681</accession>
<sequence length="298" mass="33463">MKESIKNQNKINFRIYLLRICFLLPLTLVISNLPSWAGLGNVWIEFQSYSNDFKNYLNNQATEMFNQMQTVNTTVNNASGELRIPNPNTTRKDVINQLSQYPIPDKYENNSVVHGSKISNNLDREITRGAIDATLGSGGQARIKNTLQNAQNSVQQVNIALETASTNKQRKQLEIQAAANTLTGLNIDNLNPVTSAFSSMLNNQAKLTQLTWEGLADLEIQNLNIQNEQTRILAANLGTNIQIQQDLQYSHLNLTNISTELEDINRDRRIETATTAARLLRVATQSNLFQTEQGSKKE</sequence>
<dbReference type="Proteomes" id="UP000620559">
    <property type="component" value="Unassembled WGS sequence"/>
</dbReference>
<keyword evidence="2" id="KW-0812">Transmembrane</keyword>
<feature type="coiled-coil region" evidence="1">
    <location>
        <begin position="147"/>
        <end position="181"/>
    </location>
</feature>
<evidence type="ECO:0000256" key="1">
    <source>
        <dbReference type="SAM" id="Coils"/>
    </source>
</evidence>
<feature type="transmembrane region" description="Helical" evidence="2">
    <location>
        <begin position="20"/>
        <end position="44"/>
    </location>
</feature>
<dbReference type="AlphaFoldDB" id="A0A8J7F681"/>
<evidence type="ECO:0000256" key="2">
    <source>
        <dbReference type="SAM" id="Phobius"/>
    </source>
</evidence>
<dbReference type="EMBL" id="JADEWL010000094">
    <property type="protein sequence ID" value="MBE9215298.1"/>
    <property type="molecule type" value="Genomic_DNA"/>
</dbReference>
<name>A0A8J7F681_9CYAN</name>
<organism evidence="3 4">
    <name type="scientific">Plectonema cf. radiosum LEGE 06105</name>
    <dbReference type="NCBI Taxonomy" id="945769"/>
    <lineage>
        <taxon>Bacteria</taxon>
        <taxon>Bacillati</taxon>
        <taxon>Cyanobacteriota</taxon>
        <taxon>Cyanophyceae</taxon>
        <taxon>Oscillatoriophycideae</taxon>
        <taxon>Oscillatoriales</taxon>
        <taxon>Microcoleaceae</taxon>
        <taxon>Plectonema</taxon>
    </lineage>
</organism>
<keyword evidence="4" id="KW-1185">Reference proteome</keyword>
<evidence type="ECO:0000313" key="3">
    <source>
        <dbReference type="EMBL" id="MBE9215298.1"/>
    </source>
</evidence>
<evidence type="ECO:0000313" key="4">
    <source>
        <dbReference type="Proteomes" id="UP000620559"/>
    </source>
</evidence>
<dbReference type="RefSeq" id="WP_193923333.1">
    <property type="nucleotide sequence ID" value="NZ_JADEWL010000094.1"/>
</dbReference>
<keyword evidence="2" id="KW-0472">Membrane</keyword>
<reference evidence="3" key="1">
    <citation type="submission" date="2020-10" db="EMBL/GenBank/DDBJ databases">
        <authorList>
            <person name="Castelo-Branco R."/>
            <person name="Eusebio N."/>
            <person name="Adriana R."/>
            <person name="Vieira A."/>
            <person name="Brugerolle De Fraissinette N."/>
            <person name="Rezende De Castro R."/>
            <person name="Schneider M.P."/>
            <person name="Vasconcelos V."/>
            <person name="Leao P.N."/>
        </authorList>
    </citation>
    <scope>NUCLEOTIDE SEQUENCE</scope>
    <source>
        <strain evidence="3">LEGE 06105</strain>
    </source>
</reference>